<evidence type="ECO:0000256" key="1">
    <source>
        <dbReference type="SAM" id="Phobius"/>
    </source>
</evidence>
<sequence>MRLGYNTANDITTPVFLGASIIVLLLYIERPRKSRLLEV</sequence>
<keyword evidence="1" id="KW-0812">Transmembrane</keyword>
<organism evidence="2">
    <name type="scientific">Myoviridae sp. ctE3x18</name>
    <dbReference type="NCBI Taxonomy" id="2825059"/>
    <lineage>
        <taxon>Viruses</taxon>
        <taxon>Duplodnaviria</taxon>
        <taxon>Heunggongvirae</taxon>
        <taxon>Uroviricota</taxon>
        <taxon>Caudoviricetes</taxon>
    </lineage>
</organism>
<feature type="transmembrane region" description="Helical" evidence="1">
    <location>
        <begin position="12"/>
        <end position="28"/>
    </location>
</feature>
<proteinExistence type="predicted"/>
<reference evidence="2" key="1">
    <citation type="journal article" date="2021" name="Proc. Natl. Acad. Sci. U.S.A.">
        <title>A Catalog of Tens of Thousands of Viruses from Human Metagenomes Reveals Hidden Associations with Chronic Diseases.</title>
        <authorList>
            <person name="Tisza M.J."/>
            <person name="Buck C.B."/>
        </authorList>
    </citation>
    <scope>NUCLEOTIDE SEQUENCE</scope>
    <source>
        <strain evidence="2">CtE3x18</strain>
    </source>
</reference>
<protein>
    <submittedName>
        <fullName evidence="2">Uncharacterized protein</fullName>
    </submittedName>
</protein>
<evidence type="ECO:0000313" key="2">
    <source>
        <dbReference type="EMBL" id="DAG05135.1"/>
    </source>
</evidence>
<keyword evidence="1" id="KW-1133">Transmembrane helix</keyword>
<dbReference type="EMBL" id="BK016250">
    <property type="protein sequence ID" value="DAG05135.1"/>
    <property type="molecule type" value="Genomic_DNA"/>
</dbReference>
<accession>A0A8S5VER8</accession>
<keyword evidence="1" id="KW-0472">Membrane</keyword>
<name>A0A8S5VER8_9CAUD</name>